<dbReference type="SUPFAM" id="SSF53098">
    <property type="entry name" value="Ribonuclease H-like"/>
    <property type="match status" value="1"/>
</dbReference>
<dbReference type="InterPro" id="IPR012337">
    <property type="entry name" value="RNaseH-like_sf"/>
</dbReference>
<dbReference type="RefSeq" id="WP_060935762.1">
    <property type="nucleotide sequence ID" value="NZ_KQ960459.1"/>
</dbReference>
<dbReference type="GO" id="GO:0008408">
    <property type="term" value="F:3'-5' exonuclease activity"/>
    <property type="evidence" value="ECO:0007669"/>
    <property type="project" value="TreeGrafter"/>
</dbReference>
<sequence>MRLAPLLLLLVPLALVLLQLLLRWGLQRRSELLRSAHTHRPLQRQDAPIAVEVDVDSSPLFDSPAPREALPHYLVLDTETQDILHEEEVGMEFAPSPIILLSWQMLDATGACLAEETHLIRRSIPITERATALHGITTEQMECEGEELRPVLERLLQVVSEAKVLVAHNVRFHRTLVLSELEAAGLLTTSLEALPTLCTMERGRVLGFKRRASGEAAYPKLSELFGYLYLHQPAVHVRFRQKGLRDVRLCAACLRQLIV</sequence>
<dbReference type="PANTHER" id="PTHR30231">
    <property type="entry name" value="DNA POLYMERASE III SUBUNIT EPSILON"/>
    <property type="match status" value="1"/>
</dbReference>
<proteinExistence type="predicted"/>
<evidence type="ECO:0000313" key="6">
    <source>
        <dbReference type="Proteomes" id="UP000070224"/>
    </source>
</evidence>
<evidence type="ECO:0000313" key="5">
    <source>
        <dbReference type="EMBL" id="KXB74728.1"/>
    </source>
</evidence>
<dbReference type="GO" id="GO:0006259">
    <property type="term" value="P:DNA metabolic process"/>
    <property type="evidence" value="ECO:0007669"/>
    <property type="project" value="UniProtKB-ARBA"/>
</dbReference>
<accession>A0A134B470</accession>
<dbReference type="Proteomes" id="UP000070224">
    <property type="component" value="Unassembled WGS sequence"/>
</dbReference>
<protein>
    <submittedName>
        <fullName evidence="5">Exonuclease</fullName>
    </submittedName>
</protein>
<dbReference type="PATRIC" id="fig|322095.3.peg.1596"/>
<dbReference type="PANTHER" id="PTHR30231:SF4">
    <property type="entry name" value="PROTEIN NEN2"/>
    <property type="match status" value="1"/>
</dbReference>
<keyword evidence="3 5" id="KW-0269">Exonuclease</keyword>
<dbReference type="GO" id="GO:0003676">
    <property type="term" value="F:nucleic acid binding"/>
    <property type="evidence" value="ECO:0007669"/>
    <property type="project" value="InterPro"/>
</dbReference>
<dbReference type="InterPro" id="IPR036397">
    <property type="entry name" value="RNaseH_sf"/>
</dbReference>
<dbReference type="Gene3D" id="3.30.420.10">
    <property type="entry name" value="Ribonuclease H-like superfamily/Ribonuclease H"/>
    <property type="match status" value="1"/>
</dbReference>
<dbReference type="CDD" id="cd06127">
    <property type="entry name" value="DEDDh"/>
    <property type="match status" value="1"/>
</dbReference>
<feature type="domain" description="Exonuclease" evidence="4">
    <location>
        <begin position="120"/>
        <end position="199"/>
    </location>
</feature>
<keyword evidence="1" id="KW-0540">Nuclease</keyword>
<gene>
    <name evidence="5" type="ORF">HMPREF3185_01620</name>
</gene>
<keyword evidence="6" id="KW-1185">Reference proteome</keyword>
<evidence type="ECO:0000256" key="1">
    <source>
        <dbReference type="ARBA" id="ARBA00022722"/>
    </source>
</evidence>
<reference evidence="6" key="1">
    <citation type="submission" date="2016-01" db="EMBL/GenBank/DDBJ databases">
        <authorList>
            <person name="Mitreva M."/>
            <person name="Pepin K.H."/>
            <person name="Mihindukulasuriya K.A."/>
            <person name="Fulton R."/>
            <person name="Fronick C."/>
            <person name="O'Laughlin M."/>
            <person name="Miner T."/>
            <person name="Herter B."/>
            <person name="Rosa B.A."/>
            <person name="Cordes M."/>
            <person name="Tomlinson C."/>
            <person name="Wollam A."/>
            <person name="Palsikar V.B."/>
            <person name="Mardis E.R."/>
            <person name="Wilson R.K."/>
        </authorList>
    </citation>
    <scope>NUCLEOTIDE SEQUENCE [LARGE SCALE GENOMIC DNA]</scope>
    <source>
        <strain evidence="6">KA00683</strain>
    </source>
</reference>
<evidence type="ECO:0000256" key="2">
    <source>
        <dbReference type="ARBA" id="ARBA00022801"/>
    </source>
</evidence>
<dbReference type="Pfam" id="PF00929">
    <property type="entry name" value="RNase_T"/>
    <property type="match status" value="1"/>
</dbReference>
<keyword evidence="2" id="KW-0378">Hydrolase</keyword>
<comment type="caution">
    <text evidence="5">The sequence shown here is derived from an EMBL/GenBank/DDBJ whole genome shotgun (WGS) entry which is preliminary data.</text>
</comment>
<dbReference type="InterPro" id="IPR013520">
    <property type="entry name" value="Ribonucl_H"/>
</dbReference>
<dbReference type="STRING" id="322095.HMPREF3185_01620"/>
<organism evidence="5 6">
    <name type="scientific">Porphyromonas somerae</name>
    <dbReference type="NCBI Taxonomy" id="322095"/>
    <lineage>
        <taxon>Bacteria</taxon>
        <taxon>Pseudomonadati</taxon>
        <taxon>Bacteroidota</taxon>
        <taxon>Bacteroidia</taxon>
        <taxon>Bacteroidales</taxon>
        <taxon>Porphyromonadaceae</taxon>
        <taxon>Porphyromonas</taxon>
    </lineage>
</organism>
<name>A0A134B470_9PORP</name>
<dbReference type="OrthoDB" id="1013563at2"/>
<evidence type="ECO:0000256" key="3">
    <source>
        <dbReference type="ARBA" id="ARBA00022839"/>
    </source>
</evidence>
<dbReference type="EMBL" id="LSDK01000113">
    <property type="protein sequence ID" value="KXB74728.1"/>
    <property type="molecule type" value="Genomic_DNA"/>
</dbReference>
<evidence type="ECO:0000259" key="4">
    <source>
        <dbReference type="Pfam" id="PF00929"/>
    </source>
</evidence>
<dbReference type="AlphaFoldDB" id="A0A134B470"/>